<dbReference type="PROSITE" id="PS50110">
    <property type="entry name" value="RESPONSE_REGULATORY"/>
    <property type="match status" value="1"/>
</dbReference>
<dbReference type="InterPro" id="IPR007492">
    <property type="entry name" value="LytTR_DNA-bd_dom"/>
</dbReference>
<dbReference type="Pfam" id="PF04397">
    <property type="entry name" value="LytTR"/>
    <property type="match status" value="1"/>
</dbReference>
<evidence type="ECO:0000259" key="7">
    <source>
        <dbReference type="PROSITE" id="PS50110"/>
    </source>
</evidence>
<dbReference type="Gene3D" id="2.40.50.1020">
    <property type="entry name" value="LytTr DNA-binding domain"/>
    <property type="match status" value="1"/>
</dbReference>
<evidence type="ECO:0000256" key="5">
    <source>
        <dbReference type="ARBA" id="ARBA00023163"/>
    </source>
</evidence>
<dbReference type="EMBL" id="RQTE01000157">
    <property type="protein sequence ID" value="RZI01531.1"/>
    <property type="molecule type" value="Genomic_DNA"/>
</dbReference>
<dbReference type="GO" id="GO:0005737">
    <property type="term" value="C:cytoplasm"/>
    <property type="evidence" value="ECO:0007669"/>
    <property type="project" value="UniProtKB-SubCell"/>
</dbReference>
<dbReference type="PROSITE" id="PS50930">
    <property type="entry name" value="HTH_LYTTR"/>
    <property type="match status" value="1"/>
</dbReference>
<feature type="domain" description="HTH LytTR-type" evidence="8">
    <location>
        <begin position="161"/>
        <end position="265"/>
    </location>
</feature>
<name>A0A143PD07_9STAP</name>
<keyword evidence="3" id="KW-0805">Transcription regulation</keyword>
<proteinExistence type="predicted"/>
<evidence type="ECO:0000256" key="1">
    <source>
        <dbReference type="ARBA" id="ARBA00004496"/>
    </source>
</evidence>
<dbReference type="PANTHER" id="PTHR37299">
    <property type="entry name" value="TRANSCRIPTIONAL REGULATOR-RELATED"/>
    <property type="match status" value="1"/>
</dbReference>
<dbReference type="EMBL" id="CP068073">
    <property type="protein sequence ID" value="QQS81859.1"/>
    <property type="molecule type" value="Genomic_DNA"/>
</dbReference>
<evidence type="ECO:0000259" key="8">
    <source>
        <dbReference type="PROSITE" id="PS50930"/>
    </source>
</evidence>
<feature type="modified residue" description="4-aspartylphosphate" evidence="6">
    <location>
        <position position="53"/>
    </location>
</feature>
<reference evidence="9 12" key="2">
    <citation type="submission" date="2021-01" db="EMBL/GenBank/DDBJ databases">
        <title>FDA dAtabase for Regulatory Grade micrObial Sequences (FDA-ARGOS): Supporting development and validation of Infectious Disease Dx tests.</title>
        <authorList>
            <person name="Sproer C."/>
            <person name="Gronow S."/>
            <person name="Severitt S."/>
            <person name="Schroder I."/>
            <person name="Tallon L."/>
            <person name="Sadzewicz L."/>
            <person name="Zhao X."/>
            <person name="Boylan J."/>
            <person name="Ott S."/>
            <person name="Bowen H."/>
            <person name="Vavikolanu K."/>
            <person name="Mehta A."/>
            <person name="Aluvathingal J."/>
            <person name="Nadendla S."/>
            <person name="Lowell S."/>
            <person name="Myers T."/>
            <person name="Yan Y."/>
            <person name="Sichtig H."/>
        </authorList>
    </citation>
    <scope>NUCLEOTIDE SEQUENCE [LARGE SCALE GENOMIC DNA]</scope>
    <source>
        <strain evidence="9 12">FDAARGOS_1148</strain>
    </source>
</reference>
<reference evidence="10 11" key="1">
    <citation type="submission" date="2018-11" db="EMBL/GenBank/DDBJ databases">
        <title>Genomic profiling of Staphylococcus species from a Poultry farm system in KwaZulu-Natal, South Africa.</title>
        <authorList>
            <person name="Amoako D.G."/>
            <person name="Somboro A.M."/>
            <person name="Abia A.L.K."/>
            <person name="Bester L.A."/>
            <person name="Essack S.Y."/>
        </authorList>
    </citation>
    <scope>NUCLEOTIDE SEQUENCE [LARGE SCALE GENOMIC DNA]</scope>
    <source>
        <strain evidence="10 11">SA11</strain>
    </source>
</reference>
<dbReference type="SUPFAM" id="SSF52172">
    <property type="entry name" value="CheY-like"/>
    <property type="match status" value="1"/>
</dbReference>
<dbReference type="InterPro" id="IPR011006">
    <property type="entry name" value="CheY-like_superfamily"/>
</dbReference>
<organism evidence="10 11">
    <name type="scientific">Staphylococcus condimenti</name>
    <dbReference type="NCBI Taxonomy" id="70255"/>
    <lineage>
        <taxon>Bacteria</taxon>
        <taxon>Bacillati</taxon>
        <taxon>Bacillota</taxon>
        <taxon>Bacilli</taxon>
        <taxon>Bacillales</taxon>
        <taxon>Staphylococcaceae</taxon>
        <taxon>Staphylococcus</taxon>
    </lineage>
</organism>
<dbReference type="Proteomes" id="UP000595942">
    <property type="component" value="Chromosome"/>
</dbReference>
<evidence type="ECO:0000256" key="3">
    <source>
        <dbReference type="ARBA" id="ARBA00023015"/>
    </source>
</evidence>
<evidence type="ECO:0000256" key="4">
    <source>
        <dbReference type="ARBA" id="ARBA00023125"/>
    </source>
</evidence>
<keyword evidence="4 10" id="KW-0238">DNA-binding</keyword>
<feature type="domain" description="Response regulatory" evidence="7">
    <location>
        <begin position="2"/>
        <end position="116"/>
    </location>
</feature>
<evidence type="ECO:0000313" key="12">
    <source>
        <dbReference type="Proteomes" id="UP000595942"/>
    </source>
</evidence>
<dbReference type="PANTHER" id="PTHR37299:SF1">
    <property type="entry name" value="STAGE 0 SPORULATION PROTEIN A HOMOLOG"/>
    <property type="match status" value="1"/>
</dbReference>
<keyword evidence="2 6" id="KW-0597">Phosphoprotein</keyword>
<dbReference type="Gene3D" id="3.40.50.2300">
    <property type="match status" value="1"/>
</dbReference>
<accession>A0A143PD07</accession>
<dbReference type="RefSeq" id="WP_047131559.1">
    <property type="nucleotide sequence ID" value="NZ_CP015114.1"/>
</dbReference>
<dbReference type="KEGG" id="scv:A4G25_10525"/>
<evidence type="ECO:0000313" key="11">
    <source>
        <dbReference type="Proteomes" id="UP000293854"/>
    </source>
</evidence>
<keyword evidence="5" id="KW-0804">Transcription</keyword>
<comment type="subcellular location">
    <subcellularLocation>
        <location evidence="1">Cytoplasm</location>
    </subcellularLocation>
</comment>
<dbReference type="Pfam" id="PF00072">
    <property type="entry name" value="Response_reg"/>
    <property type="match status" value="1"/>
</dbReference>
<keyword evidence="12" id="KW-1185">Reference proteome</keyword>
<evidence type="ECO:0000313" key="9">
    <source>
        <dbReference type="EMBL" id="QQS81859.1"/>
    </source>
</evidence>
<sequence>MKTLIVDDEPLARNELNYLLTQNGSFEVIDEAETIGETLEKLLYETYDVIFLDINLMDESGLDLAEKIQKMKQSPYIIFATAHDTFAVKAFELDATDYILKPFEQDRIDQAVARVASKLNHSSSPNQHTTELQDSSEKVGELVRQNHFKTSEHSIKQPSVLPIEVDERIYVLNQKDIIALSVNNGKTTLHTLNRDYETTDPLNNYAKRLDDTQFLRIHRSTIINQAHIQTIEHWFNYTYQVTLTGDLKVQVSRSYMKPFKAAIGLI</sequence>
<dbReference type="SMART" id="SM00448">
    <property type="entry name" value="REC"/>
    <property type="match status" value="1"/>
</dbReference>
<dbReference type="GO" id="GO:0003677">
    <property type="term" value="F:DNA binding"/>
    <property type="evidence" value="ECO:0007669"/>
    <property type="project" value="UniProtKB-KW"/>
</dbReference>
<dbReference type="InterPro" id="IPR046947">
    <property type="entry name" value="LytR-like"/>
</dbReference>
<evidence type="ECO:0000313" key="10">
    <source>
        <dbReference type="EMBL" id="RZI01531.1"/>
    </source>
</evidence>
<gene>
    <name evidence="10" type="ORF">EIG99_08585</name>
    <name evidence="9" type="ORF">I6J05_07960</name>
</gene>
<dbReference type="CDD" id="cd17532">
    <property type="entry name" value="REC_LytTR_AlgR-like"/>
    <property type="match status" value="1"/>
</dbReference>
<dbReference type="OrthoDB" id="9809318at2"/>
<dbReference type="InterPro" id="IPR001789">
    <property type="entry name" value="Sig_transdc_resp-reg_receiver"/>
</dbReference>
<dbReference type="NCBIfam" id="NF010684">
    <property type="entry name" value="PRK14084.1"/>
    <property type="match status" value="1"/>
</dbReference>
<protein>
    <submittedName>
        <fullName evidence="10">DNA-binding response regulator</fullName>
    </submittedName>
    <submittedName>
        <fullName evidence="9">Response regulator transcription factor LytR</fullName>
    </submittedName>
</protein>
<dbReference type="GeneID" id="93725787"/>
<dbReference type="GO" id="GO:0000156">
    <property type="term" value="F:phosphorelay response regulator activity"/>
    <property type="evidence" value="ECO:0007669"/>
    <property type="project" value="InterPro"/>
</dbReference>
<evidence type="ECO:0000256" key="2">
    <source>
        <dbReference type="ARBA" id="ARBA00022553"/>
    </source>
</evidence>
<evidence type="ECO:0000256" key="6">
    <source>
        <dbReference type="PROSITE-ProRule" id="PRU00169"/>
    </source>
</evidence>
<dbReference type="SMART" id="SM00850">
    <property type="entry name" value="LytTR"/>
    <property type="match status" value="1"/>
</dbReference>
<dbReference type="AlphaFoldDB" id="A0A143PD07"/>
<dbReference type="Proteomes" id="UP000293854">
    <property type="component" value="Unassembled WGS sequence"/>
</dbReference>